<gene>
    <name evidence="1" type="ORF">SMAX5B_005018</name>
</gene>
<keyword evidence="2" id="KW-1185">Reference proteome</keyword>
<protein>
    <submittedName>
        <fullName evidence="1">Uncharacterized protein</fullName>
    </submittedName>
</protein>
<evidence type="ECO:0000313" key="2">
    <source>
        <dbReference type="Proteomes" id="UP000246464"/>
    </source>
</evidence>
<organism evidence="1 2">
    <name type="scientific">Scophthalmus maximus</name>
    <name type="common">Turbot</name>
    <name type="synonym">Psetta maxima</name>
    <dbReference type="NCBI Taxonomy" id="52904"/>
    <lineage>
        <taxon>Eukaryota</taxon>
        <taxon>Metazoa</taxon>
        <taxon>Chordata</taxon>
        <taxon>Craniata</taxon>
        <taxon>Vertebrata</taxon>
        <taxon>Euteleostomi</taxon>
        <taxon>Actinopterygii</taxon>
        <taxon>Neopterygii</taxon>
        <taxon>Teleostei</taxon>
        <taxon>Neoteleostei</taxon>
        <taxon>Acanthomorphata</taxon>
        <taxon>Carangaria</taxon>
        <taxon>Pleuronectiformes</taxon>
        <taxon>Pleuronectoidei</taxon>
        <taxon>Scophthalmidae</taxon>
        <taxon>Scophthalmus</taxon>
    </lineage>
</organism>
<dbReference type="Proteomes" id="UP000246464">
    <property type="component" value="Chromosome 1"/>
</dbReference>
<sequence>MDYIALGFETYFRVEKECRSSLSGLLTVTAFARCFIRSPDLLLWPSALSPSKQKGELCYGVTPRPRL</sequence>
<reference evidence="1 2" key="1">
    <citation type="submission" date="2017-12" db="EMBL/GenBank/DDBJ databases">
        <title>Integrating genomic resources of turbot (Scophthalmus maximus) in depth evaluation of genetic and physical mapping variation across individuals.</title>
        <authorList>
            <person name="Martinez P."/>
        </authorList>
    </citation>
    <scope>NUCLEOTIDE SEQUENCE [LARGE SCALE GENOMIC DNA]</scope>
</reference>
<dbReference type="AlphaFoldDB" id="A0A2U9AZG8"/>
<name>A0A2U9AZG8_SCOMX</name>
<evidence type="ECO:0000313" key="1">
    <source>
        <dbReference type="EMBL" id="AWO97064.1"/>
    </source>
</evidence>
<proteinExistence type="predicted"/>
<dbReference type="EMBL" id="CP026243">
    <property type="protein sequence ID" value="AWO97064.1"/>
    <property type="molecule type" value="Genomic_DNA"/>
</dbReference>
<accession>A0A2U9AZG8</accession>